<dbReference type="Pfam" id="PF00847">
    <property type="entry name" value="AP2"/>
    <property type="match status" value="1"/>
</dbReference>
<dbReference type="InterPro" id="IPR045277">
    <property type="entry name" value="DRE1A-I"/>
</dbReference>
<evidence type="ECO:0000259" key="9">
    <source>
        <dbReference type="PROSITE" id="PS51032"/>
    </source>
</evidence>
<dbReference type="Gene3D" id="3.30.730.10">
    <property type="entry name" value="AP2/ERF domain"/>
    <property type="match status" value="1"/>
</dbReference>
<dbReference type="Gramene" id="ERN13151">
    <property type="protein sequence ID" value="ERN13151"/>
    <property type="gene ID" value="AMTR_s00040p00195730"/>
</dbReference>
<dbReference type="eggNOG" id="ENOG502RZEY">
    <property type="taxonomic scope" value="Eukaryota"/>
</dbReference>
<dbReference type="InterPro" id="IPR036955">
    <property type="entry name" value="AP2/ERF_dom_sf"/>
</dbReference>
<feature type="region of interest" description="Disordered" evidence="8">
    <location>
        <begin position="139"/>
        <end position="164"/>
    </location>
</feature>
<evidence type="ECO:0000313" key="10">
    <source>
        <dbReference type="EMBL" id="ERN13151.1"/>
    </source>
</evidence>
<feature type="compositionally biased region" description="Basic residues" evidence="8">
    <location>
        <begin position="153"/>
        <end position="164"/>
    </location>
</feature>
<evidence type="ECO:0000256" key="2">
    <source>
        <dbReference type="ARBA" id="ARBA00023015"/>
    </source>
</evidence>
<dbReference type="PANTHER" id="PTHR31839">
    <property type="entry name" value="DEHYDRATION-RESPONSIVE ELEMENT-BINDING PROTEIN 1D"/>
    <property type="match status" value="1"/>
</dbReference>
<evidence type="ECO:0000256" key="5">
    <source>
        <dbReference type="ARBA" id="ARBA00023163"/>
    </source>
</evidence>
<evidence type="ECO:0000256" key="7">
    <source>
        <dbReference type="ARBA" id="ARBA00024343"/>
    </source>
</evidence>
<evidence type="ECO:0000256" key="4">
    <source>
        <dbReference type="ARBA" id="ARBA00023159"/>
    </source>
</evidence>
<proteinExistence type="inferred from homology"/>
<sequence length="333" mass="36589">MDALNATSARFPTSSSSSHVSLDALQGPNHFNCLPEKDPLFSNAALPSHVRWGHQNSLFSDETHMSSQNLSRKEPSSPNCALCSHVSNPDHAPTATSFDKPQFPLSDPNAKTAPSKNRIISMDAPAAMSEGFYTCSPSSSSSSSTTWPSSSHVPKRKAGRKKFKETRHPVFRGVRQRKGGKWVCEIREPHKKTRIWLGTYTCPEMAARAHDVAVIALRGKDAALNFADSAWRLPVARTSSREDIREAAKTAVKHLTAPIPASSPVNDSCDPACQCREVTSSREALYLDEEALFDMPGLITDLAEGLLITPPSFKGGFSWDDLDTHVDFELWKW</sequence>
<feature type="region of interest" description="Disordered" evidence="8">
    <location>
        <begin position="1"/>
        <end position="20"/>
    </location>
</feature>
<keyword evidence="11" id="KW-1185">Reference proteome</keyword>
<keyword evidence="2" id="KW-0805">Transcription regulation</keyword>
<evidence type="ECO:0000256" key="1">
    <source>
        <dbReference type="ARBA" id="ARBA00004123"/>
    </source>
</evidence>
<evidence type="ECO:0000256" key="3">
    <source>
        <dbReference type="ARBA" id="ARBA00023125"/>
    </source>
</evidence>
<reference evidence="11" key="1">
    <citation type="journal article" date="2013" name="Science">
        <title>The Amborella genome and the evolution of flowering plants.</title>
        <authorList>
            <consortium name="Amborella Genome Project"/>
        </authorList>
    </citation>
    <scope>NUCLEOTIDE SEQUENCE [LARGE SCALE GENOMIC DNA]</scope>
</reference>
<dbReference type="CDD" id="cd00018">
    <property type="entry name" value="AP2"/>
    <property type="match status" value="1"/>
</dbReference>
<dbReference type="SUPFAM" id="SSF54171">
    <property type="entry name" value="DNA-binding domain"/>
    <property type="match status" value="1"/>
</dbReference>
<dbReference type="OrthoDB" id="676764at2759"/>
<keyword evidence="6" id="KW-0539">Nucleus</keyword>
<dbReference type="AlphaFoldDB" id="W1PYT0"/>
<keyword evidence="5" id="KW-0804">Transcription</keyword>
<dbReference type="GO" id="GO:0005634">
    <property type="term" value="C:nucleus"/>
    <property type="evidence" value="ECO:0007669"/>
    <property type="project" value="UniProtKB-SubCell"/>
</dbReference>
<dbReference type="EMBL" id="KI392591">
    <property type="protein sequence ID" value="ERN13151.1"/>
    <property type="molecule type" value="Genomic_DNA"/>
</dbReference>
<comment type="subcellular location">
    <subcellularLocation>
        <location evidence="1">Nucleus</location>
    </subcellularLocation>
</comment>
<organism evidence="10 11">
    <name type="scientific">Amborella trichopoda</name>
    <dbReference type="NCBI Taxonomy" id="13333"/>
    <lineage>
        <taxon>Eukaryota</taxon>
        <taxon>Viridiplantae</taxon>
        <taxon>Streptophyta</taxon>
        <taxon>Embryophyta</taxon>
        <taxon>Tracheophyta</taxon>
        <taxon>Spermatophyta</taxon>
        <taxon>Magnoliopsida</taxon>
        <taxon>Amborellales</taxon>
        <taxon>Amborellaceae</taxon>
        <taxon>Amborella</taxon>
    </lineage>
</organism>
<feature type="region of interest" description="Disordered" evidence="8">
    <location>
        <begin position="91"/>
        <end position="115"/>
    </location>
</feature>
<dbReference type="PROSITE" id="PS51032">
    <property type="entry name" value="AP2_ERF"/>
    <property type="match status" value="1"/>
</dbReference>
<protein>
    <recommendedName>
        <fullName evidence="9">AP2/ERF domain-containing protein</fullName>
    </recommendedName>
</protein>
<dbReference type="GO" id="GO:0003700">
    <property type="term" value="F:DNA-binding transcription factor activity"/>
    <property type="evidence" value="ECO:0007669"/>
    <property type="project" value="InterPro"/>
</dbReference>
<keyword evidence="4" id="KW-0010">Activator</keyword>
<dbReference type="HOGENOM" id="CLU_835087_0_0_1"/>
<dbReference type="InterPro" id="IPR016177">
    <property type="entry name" value="DNA-bd_dom_sf"/>
</dbReference>
<feature type="domain" description="AP2/ERF" evidence="9">
    <location>
        <begin position="170"/>
        <end position="227"/>
    </location>
</feature>
<dbReference type="PANTHER" id="PTHR31839:SF42">
    <property type="entry name" value="DEHYDRATION-RESPONSIVE ELEMENT-BINDING PROTEIN 1F"/>
    <property type="match status" value="1"/>
</dbReference>
<dbReference type="GO" id="GO:0003677">
    <property type="term" value="F:DNA binding"/>
    <property type="evidence" value="ECO:0007669"/>
    <property type="project" value="UniProtKB-KW"/>
</dbReference>
<dbReference type="SMART" id="SM00380">
    <property type="entry name" value="AP2"/>
    <property type="match status" value="1"/>
</dbReference>
<dbReference type="PRINTS" id="PR00367">
    <property type="entry name" value="ETHRSPELEMNT"/>
</dbReference>
<evidence type="ECO:0000256" key="6">
    <source>
        <dbReference type="ARBA" id="ARBA00023242"/>
    </source>
</evidence>
<name>W1PYT0_AMBTC</name>
<evidence type="ECO:0000313" key="11">
    <source>
        <dbReference type="Proteomes" id="UP000017836"/>
    </source>
</evidence>
<dbReference type="OMA" id="CEIREPH"/>
<feature type="compositionally biased region" description="Low complexity" evidence="8">
    <location>
        <begin position="139"/>
        <end position="151"/>
    </location>
</feature>
<feature type="compositionally biased region" description="Polar residues" evidence="8">
    <location>
        <begin position="1"/>
        <end position="13"/>
    </location>
</feature>
<dbReference type="Proteomes" id="UP000017836">
    <property type="component" value="Unassembled WGS sequence"/>
</dbReference>
<accession>W1PYT0</accession>
<gene>
    <name evidence="10" type="ORF">AMTR_s00040p00195730</name>
</gene>
<keyword evidence="3" id="KW-0238">DNA-binding</keyword>
<comment type="similarity">
    <text evidence="7">Belongs to the AP2/ERF transcription factor family. ERF subfamily.</text>
</comment>
<dbReference type="FunFam" id="3.30.730.10:FF:000001">
    <property type="entry name" value="Ethylene-responsive transcription factor 2"/>
    <property type="match status" value="1"/>
</dbReference>
<evidence type="ECO:0000256" key="8">
    <source>
        <dbReference type="SAM" id="MobiDB-lite"/>
    </source>
</evidence>
<dbReference type="InterPro" id="IPR001471">
    <property type="entry name" value="AP2/ERF_dom"/>
</dbReference>